<keyword evidence="1 7" id="KW-0245">EGF-like domain</keyword>
<feature type="non-terminal residue" evidence="9">
    <location>
        <position position="1"/>
    </location>
</feature>
<comment type="caution">
    <text evidence="9">The sequence shown here is derived from an EMBL/GenBank/DDBJ whole genome shotgun (WGS) entry which is preliminary data.</text>
</comment>
<dbReference type="InterPro" id="IPR049883">
    <property type="entry name" value="NOTCH1_EGF-like"/>
</dbReference>
<dbReference type="OrthoDB" id="339125at2759"/>
<keyword evidence="5" id="KW-1015">Disulfide bond</keyword>
<dbReference type="PROSITE" id="PS50026">
    <property type="entry name" value="EGF_3"/>
    <property type="match status" value="2"/>
</dbReference>
<dbReference type="Proteomes" id="UP000215902">
    <property type="component" value="Unassembled WGS sequence"/>
</dbReference>
<accession>A0A267EAK5</accession>
<keyword evidence="4" id="KW-0106">Calcium</keyword>
<dbReference type="InterPro" id="IPR009030">
    <property type="entry name" value="Growth_fac_rcpt_cys_sf"/>
</dbReference>
<evidence type="ECO:0000313" key="9">
    <source>
        <dbReference type="EMBL" id="PAA58603.1"/>
    </source>
</evidence>
<keyword evidence="10" id="KW-1185">Reference proteome</keyword>
<dbReference type="CDD" id="cd00054">
    <property type="entry name" value="EGF_CA"/>
    <property type="match status" value="2"/>
</dbReference>
<dbReference type="SUPFAM" id="SSF57184">
    <property type="entry name" value="Growth factor receptor domain"/>
    <property type="match status" value="1"/>
</dbReference>
<dbReference type="Pfam" id="PF12947">
    <property type="entry name" value="EGF_3"/>
    <property type="match status" value="1"/>
</dbReference>
<keyword evidence="6" id="KW-0325">Glycoprotein</keyword>
<dbReference type="FunFam" id="2.10.25.10:FF:000653">
    <property type="entry name" value="Putative Fibrillin-1"/>
    <property type="match status" value="1"/>
</dbReference>
<dbReference type="SMART" id="SM00181">
    <property type="entry name" value="EGF"/>
    <property type="match status" value="2"/>
</dbReference>
<reference evidence="9 10" key="1">
    <citation type="submission" date="2017-06" db="EMBL/GenBank/DDBJ databases">
        <title>A platform for efficient transgenesis in Macrostomum lignano, a flatworm model organism for stem cell research.</title>
        <authorList>
            <person name="Berezikov E."/>
        </authorList>
    </citation>
    <scope>NUCLEOTIDE SEQUENCE [LARGE SCALE GENOMIC DNA]</scope>
    <source>
        <strain evidence="9">DV1</strain>
        <tissue evidence="9">Whole organism</tissue>
    </source>
</reference>
<evidence type="ECO:0000256" key="3">
    <source>
        <dbReference type="ARBA" id="ARBA00022737"/>
    </source>
</evidence>
<proteinExistence type="predicted"/>
<dbReference type="InterPro" id="IPR000152">
    <property type="entry name" value="EGF-type_Asp/Asn_hydroxyl_site"/>
</dbReference>
<feature type="domain" description="EGF-like" evidence="8">
    <location>
        <begin position="40"/>
        <end position="79"/>
    </location>
</feature>
<evidence type="ECO:0000256" key="7">
    <source>
        <dbReference type="PROSITE-ProRule" id="PRU00076"/>
    </source>
</evidence>
<dbReference type="InterPro" id="IPR000742">
    <property type="entry name" value="EGF"/>
</dbReference>
<dbReference type="PANTHER" id="PTHR24039">
    <property type="entry name" value="FIBRILLIN-RELATED"/>
    <property type="match status" value="1"/>
</dbReference>
<dbReference type="PANTHER" id="PTHR24039:SF28">
    <property type="entry name" value="EGF-LIKE DOMAIN-CONTAINING PROTEIN"/>
    <property type="match status" value="1"/>
</dbReference>
<dbReference type="STRING" id="282301.A0A267EAK5"/>
<dbReference type="InterPro" id="IPR024731">
    <property type="entry name" value="NELL2-like_EGF"/>
</dbReference>
<feature type="domain" description="EGF-like" evidence="8">
    <location>
        <begin position="80"/>
        <end position="119"/>
    </location>
</feature>
<dbReference type="GO" id="GO:0005509">
    <property type="term" value="F:calcium ion binding"/>
    <property type="evidence" value="ECO:0007669"/>
    <property type="project" value="InterPro"/>
</dbReference>
<comment type="caution">
    <text evidence="7">Lacks conserved residue(s) required for the propagation of feature annotation.</text>
</comment>
<evidence type="ECO:0000256" key="6">
    <source>
        <dbReference type="ARBA" id="ARBA00023180"/>
    </source>
</evidence>
<keyword evidence="2" id="KW-0732">Signal</keyword>
<evidence type="ECO:0000256" key="1">
    <source>
        <dbReference type="ARBA" id="ARBA00022536"/>
    </source>
</evidence>
<dbReference type="InterPro" id="IPR018097">
    <property type="entry name" value="EGF_Ca-bd_CS"/>
</dbReference>
<dbReference type="AlphaFoldDB" id="A0A267EAK5"/>
<dbReference type="PROSITE" id="PS00010">
    <property type="entry name" value="ASX_HYDROXYL"/>
    <property type="match status" value="2"/>
</dbReference>
<dbReference type="PROSITE" id="PS01187">
    <property type="entry name" value="EGF_CA"/>
    <property type="match status" value="1"/>
</dbReference>
<evidence type="ECO:0000313" key="10">
    <source>
        <dbReference type="Proteomes" id="UP000215902"/>
    </source>
</evidence>
<dbReference type="InterPro" id="IPR001881">
    <property type="entry name" value="EGF-like_Ca-bd_dom"/>
</dbReference>
<dbReference type="Pfam" id="PF07645">
    <property type="entry name" value="EGF_CA"/>
    <property type="match status" value="1"/>
</dbReference>
<dbReference type="Gene3D" id="2.40.155.10">
    <property type="entry name" value="Green fluorescent protein"/>
    <property type="match status" value="1"/>
</dbReference>
<dbReference type="EMBL" id="NIVC01002355">
    <property type="protein sequence ID" value="PAA58603.1"/>
    <property type="molecule type" value="Genomic_DNA"/>
</dbReference>
<keyword evidence="3" id="KW-0677">Repeat</keyword>
<dbReference type="SMART" id="SM00179">
    <property type="entry name" value="EGF_CA"/>
    <property type="match status" value="2"/>
</dbReference>
<dbReference type="PROSITE" id="PS00022">
    <property type="entry name" value="EGF_1"/>
    <property type="match status" value="1"/>
</dbReference>
<evidence type="ECO:0000256" key="2">
    <source>
        <dbReference type="ARBA" id="ARBA00022729"/>
    </source>
</evidence>
<protein>
    <recommendedName>
        <fullName evidence="8">EGF-like domain-containing protein</fullName>
    </recommendedName>
</protein>
<organism evidence="9 10">
    <name type="scientific">Macrostomum lignano</name>
    <dbReference type="NCBI Taxonomy" id="282301"/>
    <lineage>
        <taxon>Eukaryota</taxon>
        <taxon>Metazoa</taxon>
        <taxon>Spiralia</taxon>
        <taxon>Lophotrochozoa</taxon>
        <taxon>Platyhelminthes</taxon>
        <taxon>Rhabditophora</taxon>
        <taxon>Macrostomorpha</taxon>
        <taxon>Macrostomida</taxon>
        <taxon>Macrostomidae</taxon>
        <taxon>Macrostomum</taxon>
    </lineage>
</organism>
<dbReference type="PROSITE" id="PS01186">
    <property type="entry name" value="EGF_2"/>
    <property type="match status" value="3"/>
</dbReference>
<gene>
    <name evidence="9" type="ORF">BOX15_Mlig008151g1</name>
</gene>
<evidence type="ECO:0000256" key="5">
    <source>
        <dbReference type="ARBA" id="ARBA00023157"/>
    </source>
</evidence>
<sequence>VTIAAYYHREECKCDLGFSGPQCEQAVKICLTSDCQEPRDVKKCDSKPCGLYANCTNTPGSYNCTCFDGFQRNGTDNCTDVDECLSSSKCDANADCINLIGSFDCICKPGYYGNGTVCYDKGDEEDGRVDDRWSGVFKVGRSVHGRSGFTASVGAVTSLVLLSVRLN</sequence>
<name>A0A267EAK5_9PLAT</name>
<dbReference type="InterPro" id="IPR009017">
    <property type="entry name" value="GFP"/>
</dbReference>
<dbReference type="Gene3D" id="2.10.25.10">
    <property type="entry name" value="Laminin"/>
    <property type="match status" value="1"/>
</dbReference>
<evidence type="ECO:0000256" key="4">
    <source>
        <dbReference type="ARBA" id="ARBA00022837"/>
    </source>
</evidence>
<evidence type="ECO:0000259" key="8">
    <source>
        <dbReference type="PROSITE" id="PS50026"/>
    </source>
</evidence>